<dbReference type="SMART" id="SM00062">
    <property type="entry name" value="PBPb"/>
    <property type="match status" value="1"/>
</dbReference>
<protein>
    <submittedName>
        <fullName evidence="6">ABC transporter substrate-binding protein</fullName>
    </submittedName>
</protein>
<dbReference type="EMBL" id="JBHSNO010000015">
    <property type="protein sequence ID" value="MFC5591226.1"/>
    <property type="molecule type" value="Genomic_DNA"/>
</dbReference>
<dbReference type="InterPro" id="IPR001638">
    <property type="entry name" value="Solute-binding_3/MltF_N"/>
</dbReference>
<dbReference type="PANTHER" id="PTHR35936">
    <property type="entry name" value="MEMBRANE-BOUND LYTIC MUREIN TRANSGLYCOSYLASE F"/>
    <property type="match status" value="1"/>
</dbReference>
<proteinExistence type="inferred from homology"/>
<organism evidence="6 7">
    <name type="scientific">Sporosarcina soli</name>
    <dbReference type="NCBI Taxonomy" id="334736"/>
    <lineage>
        <taxon>Bacteria</taxon>
        <taxon>Bacillati</taxon>
        <taxon>Bacillota</taxon>
        <taxon>Bacilli</taxon>
        <taxon>Bacillales</taxon>
        <taxon>Caryophanaceae</taxon>
        <taxon>Sporosarcina</taxon>
    </lineage>
</organism>
<evidence type="ECO:0000259" key="5">
    <source>
        <dbReference type="SMART" id="SM00062"/>
    </source>
</evidence>
<dbReference type="Proteomes" id="UP001596109">
    <property type="component" value="Unassembled WGS sequence"/>
</dbReference>
<name>A0ABW0TP65_9BACL</name>
<evidence type="ECO:0000256" key="2">
    <source>
        <dbReference type="ARBA" id="ARBA00010333"/>
    </source>
</evidence>
<comment type="subcellular location">
    <subcellularLocation>
        <location evidence="1">Cell envelope</location>
    </subcellularLocation>
</comment>
<dbReference type="PANTHER" id="PTHR35936:SF34">
    <property type="entry name" value="ABC TRANSPORTER EXTRACELLULAR-BINDING PROTEIN YCKB-RELATED"/>
    <property type="match status" value="1"/>
</dbReference>
<reference evidence="7" key="1">
    <citation type="journal article" date="2019" name="Int. J. Syst. Evol. Microbiol.">
        <title>The Global Catalogue of Microorganisms (GCM) 10K type strain sequencing project: providing services to taxonomists for standard genome sequencing and annotation.</title>
        <authorList>
            <consortium name="The Broad Institute Genomics Platform"/>
            <consortium name="The Broad Institute Genome Sequencing Center for Infectious Disease"/>
            <person name="Wu L."/>
            <person name="Ma J."/>
        </authorList>
    </citation>
    <scope>NUCLEOTIDE SEQUENCE [LARGE SCALE GENOMIC DNA]</scope>
    <source>
        <strain evidence="7">CGMCC 4.1434</strain>
    </source>
</reference>
<dbReference type="PROSITE" id="PS51257">
    <property type="entry name" value="PROKAR_LIPOPROTEIN"/>
    <property type="match status" value="1"/>
</dbReference>
<dbReference type="SUPFAM" id="SSF53850">
    <property type="entry name" value="Periplasmic binding protein-like II"/>
    <property type="match status" value="1"/>
</dbReference>
<dbReference type="PROSITE" id="PS01039">
    <property type="entry name" value="SBP_BACTERIAL_3"/>
    <property type="match status" value="1"/>
</dbReference>
<evidence type="ECO:0000256" key="3">
    <source>
        <dbReference type="ARBA" id="ARBA00022729"/>
    </source>
</evidence>
<dbReference type="InterPro" id="IPR018313">
    <property type="entry name" value="SBP_3_CS"/>
</dbReference>
<dbReference type="Gene3D" id="3.40.190.10">
    <property type="entry name" value="Periplasmic binding protein-like II"/>
    <property type="match status" value="2"/>
</dbReference>
<accession>A0ABW0TP65</accession>
<dbReference type="CDD" id="cd13713">
    <property type="entry name" value="PBP2_Cystine_like_1"/>
    <property type="match status" value="1"/>
</dbReference>
<evidence type="ECO:0000256" key="4">
    <source>
        <dbReference type="RuleBase" id="RU003744"/>
    </source>
</evidence>
<evidence type="ECO:0000313" key="7">
    <source>
        <dbReference type="Proteomes" id="UP001596109"/>
    </source>
</evidence>
<dbReference type="Pfam" id="PF00497">
    <property type="entry name" value="SBP_bac_3"/>
    <property type="match status" value="1"/>
</dbReference>
<gene>
    <name evidence="6" type="ORF">ACFPRA_20295</name>
</gene>
<sequence length="277" mass="30359">MKRKGKWVLTSILSLIFILLLGACSGNTSGEKVEVSGPDTKEDASSENLKLVHDGKLTFAMSGLLKPLNYKDNNELVGFDVEIGTEIAKRIGLEPNPVTNPWETINQGLKGNKYDVIIGSMTATEERLKQVDFSDPYYISGAQIFVAESNDAFQTTEDASGKKIGVMQASTHKEVAETMTDDVKGYPSEIYALQDLVPGRIDAVITDKIVGVSAINEQGLKIKLVGDVLNREEISVAINKNHDVLLEKINEAIAEMIADGTYEEISMKWFGLNIMEN</sequence>
<comment type="caution">
    <text evidence="6">The sequence shown here is derived from an EMBL/GenBank/DDBJ whole genome shotgun (WGS) entry which is preliminary data.</text>
</comment>
<dbReference type="RefSeq" id="WP_381438746.1">
    <property type="nucleotide sequence ID" value="NZ_JBHSNO010000015.1"/>
</dbReference>
<comment type="similarity">
    <text evidence="2 4">Belongs to the bacterial solute-binding protein 3 family.</text>
</comment>
<evidence type="ECO:0000313" key="6">
    <source>
        <dbReference type="EMBL" id="MFC5591226.1"/>
    </source>
</evidence>
<feature type="domain" description="Solute-binding protein family 3/N-terminal" evidence="5">
    <location>
        <begin position="56"/>
        <end position="273"/>
    </location>
</feature>
<keyword evidence="7" id="KW-1185">Reference proteome</keyword>
<evidence type="ECO:0000256" key="1">
    <source>
        <dbReference type="ARBA" id="ARBA00004196"/>
    </source>
</evidence>
<keyword evidence="3" id="KW-0732">Signal</keyword>